<dbReference type="Proteomes" id="UP000887013">
    <property type="component" value="Unassembled WGS sequence"/>
</dbReference>
<organism evidence="2 3">
    <name type="scientific">Nephila pilipes</name>
    <name type="common">Giant wood spider</name>
    <name type="synonym">Nephila maculata</name>
    <dbReference type="NCBI Taxonomy" id="299642"/>
    <lineage>
        <taxon>Eukaryota</taxon>
        <taxon>Metazoa</taxon>
        <taxon>Ecdysozoa</taxon>
        <taxon>Arthropoda</taxon>
        <taxon>Chelicerata</taxon>
        <taxon>Arachnida</taxon>
        <taxon>Araneae</taxon>
        <taxon>Araneomorphae</taxon>
        <taxon>Entelegynae</taxon>
        <taxon>Araneoidea</taxon>
        <taxon>Nephilidae</taxon>
        <taxon>Nephila</taxon>
    </lineage>
</organism>
<dbReference type="SUPFAM" id="SSF56801">
    <property type="entry name" value="Acetyl-CoA synthetase-like"/>
    <property type="match status" value="1"/>
</dbReference>
<reference evidence="2" key="1">
    <citation type="submission" date="2020-08" db="EMBL/GenBank/DDBJ databases">
        <title>Multicomponent nature underlies the extraordinary mechanical properties of spider dragline silk.</title>
        <authorList>
            <person name="Kono N."/>
            <person name="Nakamura H."/>
            <person name="Mori M."/>
            <person name="Yoshida Y."/>
            <person name="Ohtoshi R."/>
            <person name="Malay A.D."/>
            <person name="Moran D.A.P."/>
            <person name="Tomita M."/>
            <person name="Numata K."/>
            <person name="Arakawa K."/>
        </authorList>
    </citation>
    <scope>NUCLEOTIDE SEQUENCE</scope>
</reference>
<evidence type="ECO:0000313" key="2">
    <source>
        <dbReference type="EMBL" id="GFU17515.1"/>
    </source>
</evidence>
<gene>
    <name evidence="2" type="primary">AACS</name>
    <name evidence="2" type="ORF">NPIL_384311</name>
</gene>
<feature type="domain" description="Acetyl-coenzyme A synthetase N-terminal" evidence="1">
    <location>
        <begin position="2"/>
        <end position="59"/>
    </location>
</feature>
<dbReference type="Pfam" id="PF16177">
    <property type="entry name" value="ACAS_N"/>
    <property type="match status" value="1"/>
</dbReference>
<dbReference type="AlphaFoldDB" id="A0A8X6QJA2"/>
<dbReference type="EMBL" id="BMAW01030666">
    <property type="protein sequence ID" value="GFU17515.1"/>
    <property type="molecule type" value="Genomic_DNA"/>
</dbReference>
<proteinExistence type="predicted"/>
<dbReference type="PANTHER" id="PTHR42921:SF1">
    <property type="entry name" value="ACETOACETYL-COA SYNTHETASE"/>
    <property type="match status" value="1"/>
</dbReference>
<keyword evidence="3" id="KW-1185">Reference proteome</keyword>
<dbReference type="OrthoDB" id="10253869at2759"/>
<evidence type="ECO:0000259" key="1">
    <source>
        <dbReference type="Pfam" id="PF16177"/>
    </source>
</evidence>
<dbReference type="PANTHER" id="PTHR42921">
    <property type="entry name" value="ACETOACETYL-COA SYNTHETASE"/>
    <property type="match status" value="1"/>
</dbReference>
<dbReference type="InterPro" id="IPR032387">
    <property type="entry name" value="ACAS_N"/>
</dbReference>
<name>A0A8X6QJA2_NEPPI</name>
<evidence type="ECO:0000313" key="3">
    <source>
        <dbReference type="Proteomes" id="UP000887013"/>
    </source>
</evidence>
<dbReference type="InterPro" id="IPR042099">
    <property type="entry name" value="ANL_N_sf"/>
</dbReference>
<feature type="non-terminal residue" evidence="2">
    <location>
        <position position="1"/>
    </location>
</feature>
<dbReference type="GO" id="GO:0030729">
    <property type="term" value="F:acetoacetate-CoA ligase activity"/>
    <property type="evidence" value="ECO:0007669"/>
    <property type="project" value="TreeGrafter"/>
</dbReference>
<accession>A0A8X6QJA2</accession>
<sequence length="117" mass="13538">GYEDLYKWSIENICEFWAENWDFLGVISSKRFDKVVDLNIPMNEFPKWFEGAELNYAENLLKYRDDKPALIVDGQLESRVVFSDVLQKVFEIWKGFACIPAFKVRNGSGGGARLYAT</sequence>
<dbReference type="Gene3D" id="3.40.50.12780">
    <property type="entry name" value="N-terminal domain of ligase-like"/>
    <property type="match status" value="1"/>
</dbReference>
<protein>
    <submittedName>
        <fullName evidence="2">Acetoacetyl-CoA synthetase</fullName>
    </submittedName>
</protein>
<comment type="caution">
    <text evidence="2">The sequence shown here is derived from an EMBL/GenBank/DDBJ whole genome shotgun (WGS) entry which is preliminary data.</text>
</comment>